<dbReference type="InParanoid" id="A0A165JDS2"/>
<accession>A0A165JDS2</accession>
<evidence type="ECO:0000313" key="2">
    <source>
        <dbReference type="Proteomes" id="UP000077266"/>
    </source>
</evidence>
<organism evidence="1 2">
    <name type="scientific">Exidia glandulosa HHB12029</name>
    <dbReference type="NCBI Taxonomy" id="1314781"/>
    <lineage>
        <taxon>Eukaryota</taxon>
        <taxon>Fungi</taxon>
        <taxon>Dikarya</taxon>
        <taxon>Basidiomycota</taxon>
        <taxon>Agaricomycotina</taxon>
        <taxon>Agaricomycetes</taxon>
        <taxon>Auriculariales</taxon>
        <taxon>Exidiaceae</taxon>
        <taxon>Exidia</taxon>
    </lineage>
</organism>
<dbReference type="Proteomes" id="UP000077266">
    <property type="component" value="Unassembled WGS sequence"/>
</dbReference>
<proteinExistence type="predicted"/>
<dbReference type="EMBL" id="KV425968">
    <property type="protein sequence ID" value="KZV94703.1"/>
    <property type="molecule type" value="Genomic_DNA"/>
</dbReference>
<evidence type="ECO:0000313" key="1">
    <source>
        <dbReference type="EMBL" id="KZV94703.1"/>
    </source>
</evidence>
<protein>
    <submittedName>
        <fullName evidence="1">Uncharacterized protein</fullName>
    </submittedName>
</protein>
<sequence>MALTSDADDEKAARTAHQRASVVHKSLGLRRHHSDALRAADAVLLWILYGRQFGPTAVPFLAKDAGILLDWPGVVPYDIVGDMRTSFLELALQAAPSTLADKVAKWVEQQFPSELPEGVHAALETLGVRYALLIHTWSGLRLVHAPRKSDGVALFTTLPRVKGDLIPFLSAQISVDAAGGVHAAEWDPARPRSAQALTWLVGPLRLVSAGCTPNCKLELDEGLRPLSAMLRVTCAIPPGAQLALHDVPQFFGERLNKLICVHPVRCTP</sequence>
<dbReference type="AlphaFoldDB" id="A0A165JDS2"/>
<reference evidence="1 2" key="1">
    <citation type="journal article" date="2016" name="Mol. Biol. Evol.">
        <title>Comparative Genomics of Early-Diverging Mushroom-Forming Fungi Provides Insights into the Origins of Lignocellulose Decay Capabilities.</title>
        <authorList>
            <person name="Nagy L.G."/>
            <person name="Riley R."/>
            <person name="Tritt A."/>
            <person name="Adam C."/>
            <person name="Daum C."/>
            <person name="Floudas D."/>
            <person name="Sun H."/>
            <person name="Yadav J.S."/>
            <person name="Pangilinan J."/>
            <person name="Larsson K.H."/>
            <person name="Matsuura K."/>
            <person name="Barry K."/>
            <person name="Labutti K."/>
            <person name="Kuo R."/>
            <person name="Ohm R.A."/>
            <person name="Bhattacharya S.S."/>
            <person name="Shirouzu T."/>
            <person name="Yoshinaga Y."/>
            <person name="Martin F.M."/>
            <person name="Grigoriev I.V."/>
            <person name="Hibbett D.S."/>
        </authorList>
    </citation>
    <scope>NUCLEOTIDE SEQUENCE [LARGE SCALE GENOMIC DNA]</scope>
    <source>
        <strain evidence="1 2">HHB12029</strain>
    </source>
</reference>
<gene>
    <name evidence="1" type="ORF">EXIGLDRAFT_766862</name>
</gene>
<name>A0A165JDS2_EXIGL</name>
<keyword evidence="2" id="KW-1185">Reference proteome</keyword>